<dbReference type="STRING" id="4540.A0A3L6Q5R8"/>
<gene>
    <name evidence="1" type="ORF">C2845_PM15G01170</name>
</gene>
<keyword evidence="2" id="KW-1185">Reference proteome</keyword>
<organism evidence="1 2">
    <name type="scientific">Panicum miliaceum</name>
    <name type="common">Proso millet</name>
    <name type="synonym">Broomcorn millet</name>
    <dbReference type="NCBI Taxonomy" id="4540"/>
    <lineage>
        <taxon>Eukaryota</taxon>
        <taxon>Viridiplantae</taxon>
        <taxon>Streptophyta</taxon>
        <taxon>Embryophyta</taxon>
        <taxon>Tracheophyta</taxon>
        <taxon>Spermatophyta</taxon>
        <taxon>Magnoliopsida</taxon>
        <taxon>Liliopsida</taxon>
        <taxon>Poales</taxon>
        <taxon>Poaceae</taxon>
        <taxon>PACMAD clade</taxon>
        <taxon>Panicoideae</taxon>
        <taxon>Panicodae</taxon>
        <taxon>Paniceae</taxon>
        <taxon>Panicinae</taxon>
        <taxon>Panicum</taxon>
        <taxon>Panicum sect. Panicum</taxon>
    </lineage>
</organism>
<sequence length="155" mass="16545">MGSSEPLGSPSNFGESTLKVDCDIGVAVGGTPDPTKTQEAGTAGSVCASVGIGSPSEVGNKRKRCMLSEGDIIVLTGMSDAVNNVASAIRETKIEDSHPELYSAIMFMPGFTDEALLTAYNHLLDNKAQGTAFVKMNDSHRVLWLRTYLAKHYYI</sequence>
<name>A0A3L6Q5R8_PANMI</name>
<evidence type="ECO:0000313" key="1">
    <source>
        <dbReference type="EMBL" id="RLM73178.1"/>
    </source>
</evidence>
<dbReference type="PANTHER" id="PTHR47127">
    <property type="entry name" value="10A19I.15"/>
    <property type="match status" value="1"/>
</dbReference>
<evidence type="ECO:0000313" key="2">
    <source>
        <dbReference type="Proteomes" id="UP000275267"/>
    </source>
</evidence>
<accession>A0A3L6Q5R8</accession>
<reference evidence="2" key="1">
    <citation type="journal article" date="2019" name="Nat. Commun.">
        <title>The genome of broomcorn millet.</title>
        <authorList>
            <person name="Zou C."/>
            <person name="Miki D."/>
            <person name="Li D."/>
            <person name="Tang Q."/>
            <person name="Xiao L."/>
            <person name="Rajput S."/>
            <person name="Deng P."/>
            <person name="Jia W."/>
            <person name="Huang R."/>
            <person name="Zhang M."/>
            <person name="Sun Y."/>
            <person name="Hu J."/>
            <person name="Fu X."/>
            <person name="Schnable P.S."/>
            <person name="Li F."/>
            <person name="Zhang H."/>
            <person name="Feng B."/>
            <person name="Zhu X."/>
            <person name="Liu R."/>
            <person name="Schnable J.C."/>
            <person name="Zhu J.-K."/>
            <person name="Zhang H."/>
        </authorList>
    </citation>
    <scope>NUCLEOTIDE SEQUENCE [LARGE SCALE GENOMIC DNA]</scope>
</reference>
<dbReference type="AlphaFoldDB" id="A0A3L6Q5R8"/>
<dbReference type="Proteomes" id="UP000275267">
    <property type="component" value="Unassembled WGS sequence"/>
</dbReference>
<dbReference type="OrthoDB" id="691311at2759"/>
<comment type="caution">
    <text evidence="1">The sequence shown here is derived from an EMBL/GenBank/DDBJ whole genome shotgun (WGS) entry which is preliminary data.</text>
</comment>
<protein>
    <submittedName>
        <fullName evidence="1">Uncharacterized protein</fullName>
    </submittedName>
</protein>
<dbReference type="EMBL" id="PQIB02000013">
    <property type="protein sequence ID" value="RLM73178.1"/>
    <property type="molecule type" value="Genomic_DNA"/>
</dbReference>
<proteinExistence type="predicted"/>